<dbReference type="PANTHER" id="PTHR42951:SF20">
    <property type="entry name" value="BETA LACTAMASE"/>
    <property type="match status" value="1"/>
</dbReference>
<dbReference type="Pfam" id="PF00753">
    <property type="entry name" value="Lactamase_B"/>
    <property type="match status" value="1"/>
</dbReference>
<sequence length="379" mass="41013">MRAIVVAIASVVAAAKRRDRECKDVGSALTDLVPALPRQNWAANGSTFVTQSLGNDSYAIVTAQYQTKIDEETPVTSVLNEYPITTTSGGIIVTDKGVIVIEAFINRFLACQVLDLIEDLDPKKPKIKYVAITNFHGDHAFGTAVFDNPDITYVLHQNTYEHLTGSGLQSEIALLEDSFGFGRDAGIRATAQAAVYDPAITISNESGSFTLDGRTIETLYFGYLQSDGDQLIWDPTSRSLWCGNMVVGPYKLPVKLDGGVDLAIDSYGRFKDWLVAAGPPMNVVPGHGYPMDHDTTLATVDFMIDYMIALLAAAEDAVANNLTIPELCATYPAQVILNSTDPLFSLFGIHSINLINTFLEASGEDVQGSINFCPFPNSP</sequence>
<evidence type="ECO:0000313" key="2">
    <source>
        <dbReference type="EMBL" id="KAJ8599498.1"/>
    </source>
</evidence>
<dbReference type="SMART" id="SM00849">
    <property type="entry name" value="Lactamase_B"/>
    <property type="match status" value="1"/>
</dbReference>
<dbReference type="EMBL" id="JAQMWT010000557">
    <property type="protein sequence ID" value="KAJ8599498.1"/>
    <property type="molecule type" value="Genomic_DNA"/>
</dbReference>
<evidence type="ECO:0000259" key="1">
    <source>
        <dbReference type="SMART" id="SM00849"/>
    </source>
</evidence>
<gene>
    <name evidence="2" type="ORF">CTAYLR_007322</name>
</gene>
<dbReference type="Gene3D" id="3.60.15.10">
    <property type="entry name" value="Ribonuclease Z/Hydroxyacylglutathione hydrolase-like"/>
    <property type="match status" value="1"/>
</dbReference>
<keyword evidence="3" id="KW-1185">Reference proteome</keyword>
<accession>A0AAD7U9I3</accession>
<evidence type="ECO:0000313" key="3">
    <source>
        <dbReference type="Proteomes" id="UP001230188"/>
    </source>
</evidence>
<dbReference type="PANTHER" id="PTHR42951">
    <property type="entry name" value="METALLO-BETA-LACTAMASE DOMAIN-CONTAINING"/>
    <property type="match status" value="1"/>
</dbReference>
<organism evidence="2 3">
    <name type="scientific">Chrysophaeum taylorii</name>
    <dbReference type="NCBI Taxonomy" id="2483200"/>
    <lineage>
        <taxon>Eukaryota</taxon>
        <taxon>Sar</taxon>
        <taxon>Stramenopiles</taxon>
        <taxon>Ochrophyta</taxon>
        <taxon>Pelagophyceae</taxon>
        <taxon>Pelagomonadales</taxon>
        <taxon>Pelagomonadaceae</taxon>
        <taxon>Chrysophaeum</taxon>
    </lineage>
</organism>
<proteinExistence type="predicted"/>
<dbReference type="InterPro" id="IPR036866">
    <property type="entry name" value="RibonucZ/Hydroxyglut_hydro"/>
</dbReference>
<dbReference type="InterPro" id="IPR050855">
    <property type="entry name" value="NDM-1-like"/>
</dbReference>
<dbReference type="SUPFAM" id="SSF56281">
    <property type="entry name" value="Metallo-hydrolase/oxidoreductase"/>
    <property type="match status" value="1"/>
</dbReference>
<dbReference type="Proteomes" id="UP001230188">
    <property type="component" value="Unassembled WGS sequence"/>
</dbReference>
<dbReference type="InterPro" id="IPR001279">
    <property type="entry name" value="Metallo-B-lactamas"/>
</dbReference>
<name>A0AAD7U9I3_9STRA</name>
<reference evidence="2" key="1">
    <citation type="submission" date="2023-01" db="EMBL/GenBank/DDBJ databases">
        <title>Metagenome sequencing of chrysophaentin producing Chrysophaeum taylorii.</title>
        <authorList>
            <person name="Davison J."/>
            <person name="Bewley C."/>
        </authorList>
    </citation>
    <scope>NUCLEOTIDE SEQUENCE</scope>
    <source>
        <strain evidence="2">NIES-1699</strain>
    </source>
</reference>
<dbReference type="AlphaFoldDB" id="A0AAD7U9I3"/>
<feature type="domain" description="Metallo-beta-lactamase" evidence="1">
    <location>
        <begin position="86"/>
        <end position="287"/>
    </location>
</feature>
<comment type="caution">
    <text evidence="2">The sequence shown here is derived from an EMBL/GenBank/DDBJ whole genome shotgun (WGS) entry which is preliminary data.</text>
</comment>
<protein>
    <recommendedName>
        <fullName evidence="1">Metallo-beta-lactamase domain-containing protein</fullName>
    </recommendedName>
</protein>